<evidence type="ECO:0000256" key="2">
    <source>
        <dbReference type="ARBA" id="ARBA00006671"/>
    </source>
</evidence>
<comment type="subcellular location">
    <subcellularLocation>
        <location evidence="1">Fimbrium</location>
    </subcellularLocation>
</comment>
<dbReference type="InterPro" id="IPR039458">
    <property type="entry name" value="FimA-like"/>
</dbReference>
<feature type="chain" id="PRO_5016994541" evidence="5">
    <location>
        <begin position="24"/>
        <end position="176"/>
    </location>
</feature>
<dbReference type="InterPro" id="IPR050263">
    <property type="entry name" value="Bact_Fimbrial_Adh_Pro"/>
</dbReference>
<keyword evidence="7" id="KW-1185">Reference proteome</keyword>
<dbReference type="GO" id="GO:0009289">
    <property type="term" value="C:pilus"/>
    <property type="evidence" value="ECO:0007669"/>
    <property type="project" value="UniProtKB-SubCell"/>
</dbReference>
<evidence type="ECO:0000313" key="7">
    <source>
        <dbReference type="Proteomes" id="UP000254848"/>
    </source>
</evidence>
<evidence type="ECO:0000256" key="1">
    <source>
        <dbReference type="ARBA" id="ARBA00004561"/>
    </source>
</evidence>
<accession>A0A370QEI4</accession>
<keyword evidence="3 5" id="KW-0732">Signal</keyword>
<evidence type="ECO:0000313" key="6">
    <source>
        <dbReference type="EMBL" id="RDK86777.1"/>
    </source>
</evidence>
<dbReference type="InterPro" id="IPR036937">
    <property type="entry name" value="Adhesion_dom_fimbrial_sf"/>
</dbReference>
<reference evidence="6 7" key="1">
    <citation type="submission" date="2018-07" db="EMBL/GenBank/DDBJ databases">
        <title>Genomic Encyclopedia of Type Strains, Phase IV (KMG-IV): sequencing the most valuable type-strain genomes for metagenomic binning, comparative biology and taxonomic classification.</title>
        <authorList>
            <person name="Goeker M."/>
        </authorList>
    </citation>
    <scope>NUCLEOTIDE SEQUENCE [LARGE SCALE GENOMIC DNA]</scope>
    <source>
        <strain evidence="6 7">DSM 103736</strain>
    </source>
</reference>
<dbReference type="OrthoDB" id="7030999at2"/>
<sequence length="176" mass="17988">MKMKKICMLIATASIVLSHAASASDGTITINGKITDVTCAISVNGGTENATVTLPTVSQNTLTADGDTAGTTPFDIKLTECQGSTLGNAYAYFESGTTVDTVTGRLNNTGTAANVQVELLDKANNPVFIGSSSQGAVVEDISSGSATLVYAAQYYSKGSTGSGTVTTQVDYTIAYD</sequence>
<dbReference type="PANTHER" id="PTHR33420">
    <property type="entry name" value="FIMBRIAL SUBUNIT ELFA-RELATED"/>
    <property type="match status" value="1"/>
</dbReference>
<dbReference type="AlphaFoldDB" id="A0A370QEI4"/>
<dbReference type="InterPro" id="IPR008966">
    <property type="entry name" value="Adhesion_dom_sf"/>
</dbReference>
<protein>
    <submittedName>
        <fullName evidence="6">Major type 1 subunit fimbrin (Pilin)</fullName>
    </submittedName>
</protein>
<comment type="similarity">
    <text evidence="2">Belongs to the fimbrial protein family.</text>
</comment>
<keyword evidence="4" id="KW-0281">Fimbrium</keyword>
<proteinExistence type="inferred from homology"/>
<dbReference type="Gene3D" id="2.60.40.1090">
    <property type="entry name" value="Fimbrial-type adhesion domain"/>
    <property type="match status" value="1"/>
</dbReference>
<dbReference type="RefSeq" id="WP_115459919.1">
    <property type="nucleotide sequence ID" value="NZ_QRAP01000010.1"/>
</dbReference>
<evidence type="ECO:0000256" key="5">
    <source>
        <dbReference type="SAM" id="SignalP"/>
    </source>
</evidence>
<comment type="caution">
    <text evidence="6">The sequence shown here is derived from an EMBL/GenBank/DDBJ whole genome shotgun (WGS) entry which is preliminary data.</text>
</comment>
<evidence type="ECO:0000256" key="4">
    <source>
        <dbReference type="ARBA" id="ARBA00023263"/>
    </source>
</evidence>
<dbReference type="Proteomes" id="UP000254848">
    <property type="component" value="Unassembled WGS sequence"/>
</dbReference>
<dbReference type="PANTHER" id="PTHR33420:SF3">
    <property type="entry name" value="FIMBRIAL SUBUNIT ELFA"/>
    <property type="match status" value="1"/>
</dbReference>
<dbReference type="SUPFAM" id="SSF49401">
    <property type="entry name" value="Bacterial adhesins"/>
    <property type="match status" value="1"/>
</dbReference>
<organism evidence="6 7">
    <name type="scientific">Enterobacillus tribolii</name>
    <dbReference type="NCBI Taxonomy" id="1487935"/>
    <lineage>
        <taxon>Bacteria</taxon>
        <taxon>Pseudomonadati</taxon>
        <taxon>Pseudomonadota</taxon>
        <taxon>Gammaproteobacteria</taxon>
        <taxon>Enterobacterales</taxon>
        <taxon>Hafniaceae</taxon>
        <taxon>Enterobacillus</taxon>
    </lineage>
</organism>
<name>A0A370QEI4_9GAMM</name>
<dbReference type="GO" id="GO:0043709">
    <property type="term" value="P:cell adhesion involved in single-species biofilm formation"/>
    <property type="evidence" value="ECO:0007669"/>
    <property type="project" value="TreeGrafter"/>
</dbReference>
<dbReference type="Pfam" id="PF16970">
    <property type="entry name" value="FimA"/>
    <property type="match status" value="1"/>
</dbReference>
<feature type="signal peptide" evidence="5">
    <location>
        <begin position="1"/>
        <end position="23"/>
    </location>
</feature>
<evidence type="ECO:0000256" key="3">
    <source>
        <dbReference type="ARBA" id="ARBA00022729"/>
    </source>
</evidence>
<dbReference type="EMBL" id="QRAP01000010">
    <property type="protein sequence ID" value="RDK86777.1"/>
    <property type="molecule type" value="Genomic_DNA"/>
</dbReference>
<gene>
    <name evidence="6" type="ORF">C8D90_11051</name>
</gene>